<accession>A0AAN5I1X8</accession>
<protein>
    <submittedName>
        <fullName evidence="1">Uncharacterized protein</fullName>
    </submittedName>
</protein>
<proteinExistence type="predicted"/>
<organism evidence="1 2">
    <name type="scientific">Pristionchus mayeri</name>
    <dbReference type="NCBI Taxonomy" id="1317129"/>
    <lineage>
        <taxon>Eukaryota</taxon>
        <taxon>Metazoa</taxon>
        <taxon>Ecdysozoa</taxon>
        <taxon>Nematoda</taxon>
        <taxon>Chromadorea</taxon>
        <taxon>Rhabditida</taxon>
        <taxon>Rhabditina</taxon>
        <taxon>Diplogasteromorpha</taxon>
        <taxon>Diplogasteroidea</taxon>
        <taxon>Neodiplogasteridae</taxon>
        <taxon>Pristionchus</taxon>
    </lineage>
</organism>
<comment type="caution">
    <text evidence="1">The sequence shown here is derived from an EMBL/GenBank/DDBJ whole genome shotgun (WGS) entry which is preliminary data.</text>
</comment>
<dbReference type="EMBL" id="BTRK01000004">
    <property type="protein sequence ID" value="GMR48540.1"/>
    <property type="molecule type" value="Genomic_DNA"/>
</dbReference>
<feature type="non-terminal residue" evidence="1">
    <location>
        <position position="1"/>
    </location>
</feature>
<gene>
    <name evidence="1" type="ORF">PMAYCL1PPCAC_18735</name>
</gene>
<sequence>PSKADDRSLPSPFHLRNSELSNGFSVSECVIWLSSSSWQWSSPLIHSSSRVVLEFLAFPSVPRWRLNYSENEFSMLCSKWIRRDLPNGFVDGIDRRNRPVFFPSLIEL</sequence>
<name>A0AAN5I1X8_9BILA</name>
<keyword evidence="2" id="KW-1185">Reference proteome</keyword>
<dbReference type="Proteomes" id="UP001328107">
    <property type="component" value="Unassembled WGS sequence"/>
</dbReference>
<reference evidence="2" key="1">
    <citation type="submission" date="2022-10" db="EMBL/GenBank/DDBJ databases">
        <title>Genome assembly of Pristionchus species.</title>
        <authorList>
            <person name="Yoshida K."/>
            <person name="Sommer R.J."/>
        </authorList>
    </citation>
    <scope>NUCLEOTIDE SEQUENCE [LARGE SCALE GENOMIC DNA]</scope>
    <source>
        <strain evidence="2">RS5460</strain>
    </source>
</reference>
<evidence type="ECO:0000313" key="2">
    <source>
        <dbReference type="Proteomes" id="UP001328107"/>
    </source>
</evidence>
<evidence type="ECO:0000313" key="1">
    <source>
        <dbReference type="EMBL" id="GMR48540.1"/>
    </source>
</evidence>
<dbReference type="AlphaFoldDB" id="A0AAN5I1X8"/>